<reference evidence="2" key="1">
    <citation type="submission" date="2022-06" db="EMBL/GenBank/DDBJ databases">
        <title>Solitalea sp. MAHUQ-68 isolated from rhizospheric soil.</title>
        <authorList>
            <person name="Huq M.A."/>
        </authorList>
    </citation>
    <scope>NUCLEOTIDE SEQUENCE</scope>
    <source>
        <strain evidence="2">MAHUQ-68</strain>
    </source>
</reference>
<evidence type="ECO:0000313" key="2">
    <source>
        <dbReference type="EMBL" id="MCO4293609.1"/>
    </source>
</evidence>
<keyword evidence="3" id="KW-1185">Reference proteome</keyword>
<dbReference type="RefSeq" id="WP_252588263.1">
    <property type="nucleotide sequence ID" value="NZ_JAMWYS010000036.1"/>
</dbReference>
<evidence type="ECO:0008006" key="4">
    <source>
        <dbReference type="Google" id="ProtNLM"/>
    </source>
</evidence>
<feature type="chain" id="PRO_5040973709" description="TonB-dependent receptor plug domain-containing protein" evidence="1">
    <location>
        <begin position="21"/>
        <end position="810"/>
    </location>
</feature>
<name>A0A9X2F2Q1_9SPHI</name>
<sequence>MKTKFFLITALLAVSLNSLADDPFLEMLKKKLIDPYSKYFAQKRERVYLQVNRSSYLSGDNIWFKAYVYDPANRSSSMETNKLYAELFDNNGKLVERKILFISEGTSNSFFRLNHDSKSGTYTLRAYTNWMRNFNEQTFATQTITVISVGNQTQDQPVVTHATSTTTDVDVQVFPEGGQYVEKADNHFGIKVTLPNGHGSETNCWILNSKNDTIQNFATNKFGIGNFAMYSASKEPYKLGVRLPNGQIKEITLPTPTPTGIAMLVNNLMPQKVLVSLKSNQITVDNLKDKLVHVFIHNNGNIYQSSYAKFNGTETSFSIDRSVLGPGINCITIFNADFKPLAERVIFNNSKSLKGALNIKSVLQNDTLTIEANTLDTAGKAIITDLSFSILPSSTIGNNFNSSLLADVLLSSAVKGTIESPNYYFEEINNAKRLFELDNLLLTQGWRRYEWPDLLIDKVPGIKYEFENGYTIQATAENRFKGKPEKNSQVSLFAPNDNLITSEPVDENGRVSFNNLYLSDSGKVILSASTVKGSSWNRNLKANIVYQKLDSTITINKFNVLSNWISPSNTYIKPLTEKLFELKEVVVRTEKKKDPFEGSIYRSMNDRTYVITKENYNRYTRIEDLLRNEFFLQVTRTGLDELIINMGRGANSFTGNHNPTLIVDGMVMNDLSYLSIIPVQDIEAIAVNKSGNSMLGGLGSNGSISVVTRREVIDFGPDGISSSRQFIVKGYAKPVAFYTPKYVLSPESETYQKYASIYWKPDLKTDSTGKAQFKFAIPKEIKELAIRAEGISVNGTIYYEDKKLIVNQEL</sequence>
<comment type="caution">
    <text evidence="2">The sequence shown here is derived from an EMBL/GenBank/DDBJ whole genome shotgun (WGS) entry which is preliminary data.</text>
</comment>
<dbReference type="Gene3D" id="2.60.40.1930">
    <property type="match status" value="1"/>
</dbReference>
<dbReference type="EMBL" id="JAMWYS010000036">
    <property type="protein sequence ID" value="MCO4293609.1"/>
    <property type="molecule type" value="Genomic_DNA"/>
</dbReference>
<feature type="signal peptide" evidence="1">
    <location>
        <begin position="1"/>
        <end position="20"/>
    </location>
</feature>
<accession>A0A9X2F2Q1</accession>
<evidence type="ECO:0000256" key="1">
    <source>
        <dbReference type="SAM" id="SignalP"/>
    </source>
</evidence>
<dbReference type="AlphaFoldDB" id="A0A9X2F2Q1"/>
<dbReference type="Gene3D" id="2.170.130.10">
    <property type="entry name" value="TonB-dependent receptor, plug domain"/>
    <property type="match status" value="1"/>
</dbReference>
<proteinExistence type="predicted"/>
<organism evidence="2 3">
    <name type="scientific">Solitalea agri</name>
    <dbReference type="NCBI Taxonomy" id="2953739"/>
    <lineage>
        <taxon>Bacteria</taxon>
        <taxon>Pseudomonadati</taxon>
        <taxon>Bacteroidota</taxon>
        <taxon>Sphingobacteriia</taxon>
        <taxon>Sphingobacteriales</taxon>
        <taxon>Sphingobacteriaceae</taxon>
        <taxon>Solitalea</taxon>
    </lineage>
</organism>
<protein>
    <recommendedName>
        <fullName evidence="4">TonB-dependent receptor plug domain-containing protein</fullName>
    </recommendedName>
</protein>
<dbReference type="Proteomes" id="UP001155182">
    <property type="component" value="Unassembled WGS sequence"/>
</dbReference>
<keyword evidence="1" id="KW-0732">Signal</keyword>
<dbReference type="SUPFAM" id="SSF56935">
    <property type="entry name" value="Porins"/>
    <property type="match status" value="1"/>
</dbReference>
<evidence type="ECO:0000313" key="3">
    <source>
        <dbReference type="Proteomes" id="UP001155182"/>
    </source>
</evidence>
<gene>
    <name evidence="2" type="ORF">NF867_12105</name>
</gene>
<dbReference type="InterPro" id="IPR037066">
    <property type="entry name" value="Plug_dom_sf"/>
</dbReference>